<gene>
    <name evidence="1" type="ORF">BDN72DRAFT_368726</name>
</gene>
<evidence type="ECO:0000313" key="2">
    <source>
        <dbReference type="Proteomes" id="UP000308600"/>
    </source>
</evidence>
<organism evidence="1 2">
    <name type="scientific">Pluteus cervinus</name>
    <dbReference type="NCBI Taxonomy" id="181527"/>
    <lineage>
        <taxon>Eukaryota</taxon>
        <taxon>Fungi</taxon>
        <taxon>Dikarya</taxon>
        <taxon>Basidiomycota</taxon>
        <taxon>Agaricomycotina</taxon>
        <taxon>Agaricomycetes</taxon>
        <taxon>Agaricomycetidae</taxon>
        <taxon>Agaricales</taxon>
        <taxon>Pluteineae</taxon>
        <taxon>Pluteaceae</taxon>
        <taxon>Pluteus</taxon>
    </lineage>
</organism>
<evidence type="ECO:0000313" key="1">
    <source>
        <dbReference type="EMBL" id="TFK76156.1"/>
    </source>
</evidence>
<accession>A0ACD3BER9</accession>
<keyword evidence="2" id="KW-1185">Reference proteome</keyword>
<sequence>MSKPQSTATPSVPAEKPHSPKPKKTPTQPAESGLAGAMAAAFKNNSNGDEAQGDEENPEVEVEIRLPEGYSMSSVYPPNPCERCVRTNKTCIGIAGARCEHCKSLHQKCSNSTGPPRGRHAVALFQAHADPGSAPPRPKRKAATKPAAKPRNDNDEEDELDDDDDEEQRPKKKQATSSTVSNANNATTRRAKLLKKATDFEAAWRQFQTNTTKEMTRLGQLAGSIAQELRELD</sequence>
<proteinExistence type="predicted"/>
<dbReference type="EMBL" id="ML208261">
    <property type="protein sequence ID" value="TFK76156.1"/>
    <property type="molecule type" value="Genomic_DNA"/>
</dbReference>
<protein>
    <submittedName>
        <fullName evidence="1">Uncharacterized protein</fullName>
    </submittedName>
</protein>
<reference evidence="1 2" key="1">
    <citation type="journal article" date="2019" name="Nat. Ecol. Evol.">
        <title>Megaphylogeny resolves global patterns of mushroom evolution.</title>
        <authorList>
            <person name="Varga T."/>
            <person name="Krizsan K."/>
            <person name="Foldi C."/>
            <person name="Dima B."/>
            <person name="Sanchez-Garcia M."/>
            <person name="Sanchez-Ramirez S."/>
            <person name="Szollosi G.J."/>
            <person name="Szarkandi J.G."/>
            <person name="Papp V."/>
            <person name="Albert L."/>
            <person name="Andreopoulos W."/>
            <person name="Angelini C."/>
            <person name="Antonin V."/>
            <person name="Barry K.W."/>
            <person name="Bougher N.L."/>
            <person name="Buchanan P."/>
            <person name="Buyck B."/>
            <person name="Bense V."/>
            <person name="Catcheside P."/>
            <person name="Chovatia M."/>
            <person name="Cooper J."/>
            <person name="Damon W."/>
            <person name="Desjardin D."/>
            <person name="Finy P."/>
            <person name="Geml J."/>
            <person name="Haridas S."/>
            <person name="Hughes K."/>
            <person name="Justo A."/>
            <person name="Karasinski D."/>
            <person name="Kautmanova I."/>
            <person name="Kiss B."/>
            <person name="Kocsube S."/>
            <person name="Kotiranta H."/>
            <person name="LaButti K.M."/>
            <person name="Lechner B.E."/>
            <person name="Liimatainen K."/>
            <person name="Lipzen A."/>
            <person name="Lukacs Z."/>
            <person name="Mihaltcheva S."/>
            <person name="Morgado L.N."/>
            <person name="Niskanen T."/>
            <person name="Noordeloos M.E."/>
            <person name="Ohm R.A."/>
            <person name="Ortiz-Santana B."/>
            <person name="Ovrebo C."/>
            <person name="Racz N."/>
            <person name="Riley R."/>
            <person name="Savchenko A."/>
            <person name="Shiryaev A."/>
            <person name="Soop K."/>
            <person name="Spirin V."/>
            <person name="Szebenyi C."/>
            <person name="Tomsovsky M."/>
            <person name="Tulloss R.E."/>
            <person name="Uehling J."/>
            <person name="Grigoriev I.V."/>
            <person name="Vagvolgyi C."/>
            <person name="Papp T."/>
            <person name="Martin F.M."/>
            <person name="Miettinen O."/>
            <person name="Hibbett D.S."/>
            <person name="Nagy L.G."/>
        </authorList>
    </citation>
    <scope>NUCLEOTIDE SEQUENCE [LARGE SCALE GENOMIC DNA]</scope>
    <source>
        <strain evidence="1 2">NL-1719</strain>
    </source>
</reference>
<name>A0ACD3BER9_9AGAR</name>
<dbReference type="Proteomes" id="UP000308600">
    <property type="component" value="Unassembled WGS sequence"/>
</dbReference>